<name>A0A9D4LKN0_DREPO</name>
<dbReference type="Proteomes" id="UP000828390">
    <property type="component" value="Unassembled WGS sequence"/>
</dbReference>
<keyword evidence="3 6" id="KW-1133">Transmembrane helix</keyword>
<dbReference type="EMBL" id="JAIWYP010000003">
    <property type="protein sequence ID" value="KAH3859383.1"/>
    <property type="molecule type" value="Genomic_DNA"/>
</dbReference>
<dbReference type="AlphaFoldDB" id="A0A9D4LKN0"/>
<feature type="transmembrane region" description="Helical" evidence="6">
    <location>
        <begin position="206"/>
        <end position="222"/>
    </location>
</feature>
<feature type="transmembrane region" description="Helical" evidence="6">
    <location>
        <begin position="634"/>
        <end position="661"/>
    </location>
</feature>
<keyword evidence="2 6" id="KW-0812">Transmembrane</keyword>
<evidence type="ECO:0000256" key="4">
    <source>
        <dbReference type="ARBA" id="ARBA00023136"/>
    </source>
</evidence>
<dbReference type="GO" id="GO:0005216">
    <property type="term" value="F:monoatomic ion channel activity"/>
    <property type="evidence" value="ECO:0007669"/>
    <property type="project" value="InterPro"/>
</dbReference>
<dbReference type="OrthoDB" id="6141139at2759"/>
<dbReference type="SUPFAM" id="SSF81324">
    <property type="entry name" value="Voltage-gated potassium channels"/>
    <property type="match status" value="2"/>
</dbReference>
<evidence type="ECO:0000256" key="6">
    <source>
        <dbReference type="SAM" id="Phobius"/>
    </source>
</evidence>
<feature type="transmembrane region" description="Helical" evidence="6">
    <location>
        <begin position="523"/>
        <end position="543"/>
    </location>
</feature>
<feature type="region of interest" description="Disordered" evidence="5">
    <location>
        <begin position="14"/>
        <end position="33"/>
    </location>
</feature>
<feature type="transmembrane region" description="Helical" evidence="6">
    <location>
        <begin position="741"/>
        <end position="766"/>
    </location>
</feature>
<keyword evidence="9" id="KW-1185">Reference proteome</keyword>
<dbReference type="InterPro" id="IPR005821">
    <property type="entry name" value="Ion_trans_dom"/>
</dbReference>
<proteinExistence type="predicted"/>
<organism evidence="8 9">
    <name type="scientific">Dreissena polymorpha</name>
    <name type="common">Zebra mussel</name>
    <name type="synonym">Mytilus polymorpha</name>
    <dbReference type="NCBI Taxonomy" id="45954"/>
    <lineage>
        <taxon>Eukaryota</taxon>
        <taxon>Metazoa</taxon>
        <taxon>Spiralia</taxon>
        <taxon>Lophotrochozoa</taxon>
        <taxon>Mollusca</taxon>
        <taxon>Bivalvia</taxon>
        <taxon>Autobranchia</taxon>
        <taxon>Heteroconchia</taxon>
        <taxon>Euheterodonta</taxon>
        <taxon>Imparidentia</taxon>
        <taxon>Neoheterodontei</taxon>
        <taxon>Myida</taxon>
        <taxon>Dreissenoidea</taxon>
        <taxon>Dreissenidae</taxon>
        <taxon>Dreissena</taxon>
    </lineage>
</organism>
<evidence type="ECO:0000259" key="7">
    <source>
        <dbReference type="PROSITE" id="PS50222"/>
    </source>
</evidence>
<dbReference type="PANTHER" id="PTHR46726">
    <property type="entry name" value="TWO PORE CHANNEL 3"/>
    <property type="match status" value="1"/>
</dbReference>
<evidence type="ECO:0000313" key="9">
    <source>
        <dbReference type="Proteomes" id="UP000828390"/>
    </source>
</evidence>
<evidence type="ECO:0000256" key="2">
    <source>
        <dbReference type="ARBA" id="ARBA00022692"/>
    </source>
</evidence>
<feature type="transmembrane region" description="Helical" evidence="6">
    <location>
        <begin position="308"/>
        <end position="327"/>
    </location>
</feature>
<feature type="transmembrane region" description="Helical" evidence="6">
    <location>
        <begin position="578"/>
        <end position="594"/>
    </location>
</feature>
<dbReference type="InterPro" id="IPR002048">
    <property type="entry name" value="EF_hand_dom"/>
</dbReference>
<dbReference type="PANTHER" id="PTHR46726:SF1">
    <property type="entry name" value="TWO-PORE CALCIUM CHANNEL 3"/>
    <property type="match status" value="1"/>
</dbReference>
<evidence type="ECO:0000256" key="3">
    <source>
        <dbReference type="ARBA" id="ARBA00022989"/>
    </source>
</evidence>
<dbReference type="PROSITE" id="PS50222">
    <property type="entry name" value="EF_HAND_2"/>
    <property type="match status" value="1"/>
</dbReference>
<evidence type="ECO:0000256" key="5">
    <source>
        <dbReference type="SAM" id="MobiDB-lite"/>
    </source>
</evidence>
<dbReference type="Pfam" id="PF00520">
    <property type="entry name" value="Ion_trans"/>
    <property type="match status" value="2"/>
</dbReference>
<feature type="transmembrane region" description="Helical" evidence="6">
    <location>
        <begin position="549"/>
        <end position="566"/>
    </location>
</feature>
<dbReference type="InterPro" id="IPR027359">
    <property type="entry name" value="Volt_channel_dom_sf"/>
</dbReference>
<dbReference type="Gene3D" id="1.20.120.350">
    <property type="entry name" value="Voltage-gated potassium channels. Chain C"/>
    <property type="match status" value="1"/>
</dbReference>
<feature type="transmembrane region" description="Helical" evidence="6">
    <location>
        <begin position="243"/>
        <end position="265"/>
    </location>
</feature>
<gene>
    <name evidence="8" type="ORF">DPMN_102103</name>
</gene>
<feature type="domain" description="EF-hand" evidence="7">
    <location>
        <begin position="454"/>
        <end position="489"/>
    </location>
</feature>
<protein>
    <recommendedName>
        <fullName evidence="7">EF-hand domain-containing protein</fullName>
    </recommendedName>
</protein>
<dbReference type="GO" id="GO:0016020">
    <property type="term" value="C:membrane"/>
    <property type="evidence" value="ECO:0007669"/>
    <property type="project" value="UniProtKB-SubCell"/>
</dbReference>
<accession>A0A9D4LKN0</accession>
<evidence type="ECO:0000313" key="8">
    <source>
        <dbReference type="EMBL" id="KAH3859383.1"/>
    </source>
</evidence>
<keyword evidence="4 6" id="KW-0472">Membrane</keyword>
<dbReference type="SUPFAM" id="SSF47473">
    <property type="entry name" value="EF-hand"/>
    <property type="match status" value="1"/>
</dbReference>
<reference evidence="8" key="1">
    <citation type="journal article" date="2019" name="bioRxiv">
        <title>The Genome of the Zebra Mussel, Dreissena polymorpha: A Resource for Invasive Species Research.</title>
        <authorList>
            <person name="McCartney M.A."/>
            <person name="Auch B."/>
            <person name="Kono T."/>
            <person name="Mallez S."/>
            <person name="Zhang Y."/>
            <person name="Obille A."/>
            <person name="Becker A."/>
            <person name="Abrahante J.E."/>
            <person name="Garbe J."/>
            <person name="Badalamenti J.P."/>
            <person name="Herman A."/>
            <person name="Mangelson H."/>
            <person name="Liachko I."/>
            <person name="Sullivan S."/>
            <person name="Sone E.D."/>
            <person name="Koren S."/>
            <person name="Silverstein K.A.T."/>
            <person name="Beckman K.B."/>
            <person name="Gohl D.M."/>
        </authorList>
    </citation>
    <scope>NUCLEOTIDE SEQUENCE</scope>
    <source>
        <strain evidence="8">Duluth1</strain>
        <tissue evidence="8">Whole animal</tissue>
    </source>
</reference>
<sequence length="883" mass="101740">MDTEQITVQVIKETPTYEGDSENTNGRNGITPCGAALPVNTGIVEKSENTDVYHPHDCRKADDVTFVNGGYSEAVTGDSDQPGVDIKSSGCSNRHKTDWHGLTSVDGSGKSAYDDLPTYLPVRSRRGLEFGSEKQITDDDLNLAATLVADAMEGHKFEVKREPRYVRSYKYFKSMYMRLPLYVAIISSLLLALFEKPAVKGLELPYQATMAIEGACLLFFVFRICHHAHWRSRSGFEKDIKMLVAIASIIVTVVDMVVYVFLLHLTSWQAVRYTRSLRPLLIMNFSDGTHLSRAWSNIRITLRQIAHVIGLFYFLILVFALVGMKLFQTRTDISFPDGTPYFKNYIESFWQLYILVTTANNPDVMVPAYDKNRLYCLYFTLYIIICLYLMLNILLAVTYSSYRDCMKNNIRRTARIKKNILHQAFEVIKINVDGKEMVTYKTWTRLIRLAHPRKTKHQIDLLMMVLDEDKSGFISRSQFLNIADLLNVPISVVSERKTFLEIHFPRFYLSPASRLIRRLVSSLYFSLAYDAIVVANVAVICANYEKADWLFAVLYIVEIVLKWFTYGTRRYFMNTQNWFDVIITLISVVVLIIVDSEQTGKVTPEILSVLNVFRIFRILRCLREFERFRIIFGAVFNVSFLIITYCGILFIVFYCFAIIGIEVFSGKIEFLEYNQSSPTFKQKTCNNAALNGSMYSTSRYCGINFNDIVSAHVLLASLLVVNNWHVICDGYVLVTSKVARIYFMSFHLCVTIVVMNIVTAFILDMFMYEYTFAKKGNIDTKVEQTIKNLQLGIDDETGMEIKKESKPSHTQKEENPSMFHTKSMLKRLQMKSTIHLSRPNLSRYDGIRFHIKRRGWMKTELLLEQLLEQEEENAVNEHDHEEL</sequence>
<dbReference type="InterPro" id="IPR011992">
    <property type="entry name" value="EF-hand-dom_pair"/>
</dbReference>
<dbReference type="GO" id="GO:0005509">
    <property type="term" value="F:calcium ion binding"/>
    <property type="evidence" value="ECO:0007669"/>
    <property type="project" value="InterPro"/>
</dbReference>
<comment type="caution">
    <text evidence="8">The sequence shown here is derived from an EMBL/GenBank/DDBJ whole genome shotgun (WGS) entry which is preliminary data.</text>
</comment>
<dbReference type="Gene3D" id="1.10.287.70">
    <property type="match status" value="2"/>
</dbReference>
<comment type="subcellular location">
    <subcellularLocation>
        <location evidence="1">Membrane</location>
        <topology evidence="1">Multi-pass membrane protein</topology>
    </subcellularLocation>
</comment>
<evidence type="ECO:0000256" key="1">
    <source>
        <dbReference type="ARBA" id="ARBA00004141"/>
    </source>
</evidence>
<feature type="transmembrane region" description="Helical" evidence="6">
    <location>
        <begin position="175"/>
        <end position="194"/>
    </location>
</feature>
<reference evidence="8" key="2">
    <citation type="submission" date="2020-11" db="EMBL/GenBank/DDBJ databases">
        <authorList>
            <person name="McCartney M.A."/>
            <person name="Auch B."/>
            <person name="Kono T."/>
            <person name="Mallez S."/>
            <person name="Becker A."/>
            <person name="Gohl D.M."/>
            <person name="Silverstein K.A.T."/>
            <person name="Koren S."/>
            <person name="Bechman K.B."/>
            <person name="Herman A."/>
            <person name="Abrahante J.E."/>
            <person name="Garbe J."/>
        </authorList>
    </citation>
    <scope>NUCLEOTIDE SEQUENCE</scope>
    <source>
        <strain evidence="8">Duluth1</strain>
        <tissue evidence="8">Whole animal</tissue>
    </source>
</reference>
<feature type="transmembrane region" description="Helical" evidence="6">
    <location>
        <begin position="379"/>
        <end position="402"/>
    </location>
</feature>